<evidence type="ECO:0000313" key="3">
    <source>
        <dbReference type="EMBL" id="SES31510.1"/>
    </source>
</evidence>
<proteinExistence type="predicted"/>
<dbReference type="Pfam" id="PF03848">
    <property type="entry name" value="TehB"/>
    <property type="match status" value="1"/>
</dbReference>
<dbReference type="RefSeq" id="WP_177174395.1">
    <property type="nucleotide sequence ID" value="NZ_FOGT01000016.1"/>
</dbReference>
<feature type="region of interest" description="Disordered" evidence="1">
    <location>
        <begin position="1"/>
        <end position="21"/>
    </location>
</feature>
<name>A0A1H9WC76_9BACI</name>
<dbReference type="AlphaFoldDB" id="A0A1H9WC76"/>
<dbReference type="SUPFAM" id="SSF53335">
    <property type="entry name" value="S-adenosyl-L-methionine-dependent methyltransferases"/>
    <property type="match status" value="1"/>
</dbReference>
<feature type="domain" description="Tellurite resistance methyltransferase TehB-like" evidence="2">
    <location>
        <begin position="36"/>
        <end position="175"/>
    </location>
</feature>
<evidence type="ECO:0000256" key="1">
    <source>
        <dbReference type="SAM" id="MobiDB-lite"/>
    </source>
</evidence>
<evidence type="ECO:0000259" key="2">
    <source>
        <dbReference type="Pfam" id="PF03848"/>
    </source>
</evidence>
<dbReference type="EMBL" id="FOGT01000016">
    <property type="protein sequence ID" value="SES31510.1"/>
    <property type="molecule type" value="Genomic_DNA"/>
</dbReference>
<dbReference type="InterPro" id="IPR029063">
    <property type="entry name" value="SAM-dependent_MTases_sf"/>
</dbReference>
<dbReference type="InterPro" id="IPR015985">
    <property type="entry name" value="TehB-like_dom"/>
</dbReference>
<sequence length="185" mass="21139">MDSKNKWNSKHADRIEQQKQKEPNPRLVKLAPYFTGGAAVDLACGLGANSVFLAKLNYKVLALDISDVAISHVKELADKEKLSIDVHTRDLTQLKQSDLEVNSADMAVVTYYLDRLMFPYIKSMIRKNGFIFIETYYVSAAGNGKVSDKYKLQPGELLSEFKNWHILFYEENEQEGRQTIFARKI</sequence>
<keyword evidence="4" id="KW-1185">Reference proteome</keyword>
<gene>
    <name evidence="3" type="ORF">SAMN05518684_11613</name>
</gene>
<dbReference type="Proteomes" id="UP000198571">
    <property type="component" value="Unassembled WGS sequence"/>
</dbReference>
<protein>
    <submittedName>
        <fullName evidence="3">Tellurite resistance protein TehB</fullName>
    </submittedName>
</protein>
<accession>A0A1H9WC76</accession>
<dbReference type="STRING" id="1601833.SAMN05518684_11613"/>
<reference evidence="4" key="1">
    <citation type="submission" date="2016-10" db="EMBL/GenBank/DDBJ databases">
        <authorList>
            <person name="Varghese N."/>
            <person name="Submissions S."/>
        </authorList>
    </citation>
    <scope>NUCLEOTIDE SEQUENCE [LARGE SCALE GENOMIC DNA]</scope>
    <source>
        <strain evidence="4">S9</strain>
    </source>
</reference>
<organism evidence="3 4">
    <name type="scientific">Salipaludibacillus aurantiacus</name>
    <dbReference type="NCBI Taxonomy" id="1601833"/>
    <lineage>
        <taxon>Bacteria</taxon>
        <taxon>Bacillati</taxon>
        <taxon>Bacillota</taxon>
        <taxon>Bacilli</taxon>
        <taxon>Bacillales</taxon>
        <taxon>Bacillaceae</taxon>
    </lineage>
</organism>
<evidence type="ECO:0000313" key="4">
    <source>
        <dbReference type="Proteomes" id="UP000198571"/>
    </source>
</evidence>
<dbReference type="Gene3D" id="3.40.50.150">
    <property type="entry name" value="Vaccinia Virus protein VP39"/>
    <property type="match status" value="1"/>
</dbReference>
<dbReference type="CDD" id="cd02440">
    <property type="entry name" value="AdoMet_MTases"/>
    <property type="match status" value="1"/>
</dbReference>